<dbReference type="Pfam" id="PF09989">
    <property type="entry name" value="DUF2229"/>
    <property type="match status" value="1"/>
</dbReference>
<protein>
    <recommendedName>
        <fullName evidence="1">DUF2229 domain-containing protein</fullName>
    </recommendedName>
</protein>
<dbReference type="InterPro" id="IPR018709">
    <property type="entry name" value="CoA_activase_DUF2229"/>
</dbReference>
<dbReference type="InterPro" id="IPR051805">
    <property type="entry name" value="Dehydratase_Activator_Redct"/>
</dbReference>
<proteinExistence type="predicted"/>
<accession>A0A9D1DUV2</accession>
<evidence type="ECO:0000313" key="3">
    <source>
        <dbReference type="Proteomes" id="UP000824232"/>
    </source>
</evidence>
<reference evidence="2" key="2">
    <citation type="journal article" date="2021" name="PeerJ">
        <title>Extensive microbial diversity within the chicken gut microbiome revealed by metagenomics and culture.</title>
        <authorList>
            <person name="Gilroy R."/>
            <person name="Ravi A."/>
            <person name="Getino M."/>
            <person name="Pursley I."/>
            <person name="Horton D.L."/>
            <person name="Alikhan N.F."/>
            <person name="Baker D."/>
            <person name="Gharbi K."/>
            <person name="Hall N."/>
            <person name="Watson M."/>
            <person name="Adriaenssens E.M."/>
            <person name="Foster-Nyarko E."/>
            <person name="Jarju S."/>
            <person name="Secka A."/>
            <person name="Antonio M."/>
            <person name="Oren A."/>
            <person name="Chaudhuri R.R."/>
            <person name="La Ragione R."/>
            <person name="Hildebrand F."/>
            <person name="Pallen M.J."/>
        </authorList>
    </citation>
    <scope>NUCLEOTIDE SEQUENCE</scope>
    <source>
        <strain evidence="2">CHK184-20233</strain>
    </source>
</reference>
<dbReference type="PANTHER" id="PTHR32329">
    <property type="entry name" value="BIFUNCTIONAL PROTEIN [INCLUDES 2-HYDROXYACYL-COA DEHYDRATASE (N-TER) AND ITS ACTIVATOR DOMAIN (C_TERM)-RELATED"/>
    <property type="match status" value="1"/>
</dbReference>
<reference evidence="2" key="1">
    <citation type="submission" date="2020-10" db="EMBL/GenBank/DDBJ databases">
        <authorList>
            <person name="Gilroy R."/>
        </authorList>
    </citation>
    <scope>NUCLEOTIDE SEQUENCE</scope>
    <source>
        <strain evidence="2">CHK184-20233</strain>
    </source>
</reference>
<gene>
    <name evidence="2" type="ORF">IAB38_04525</name>
</gene>
<feature type="domain" description="DUF2229" evidence="1">
    <location>
        <begin position="2"/>
        <end position="201"/>
    </location>
</feature>
<sequence>MKIGLPKALLYYYYAPLWKAFFNELNIDIIESNDTTAKTLILGKEKSIDESCLALKIYLGHIEELKDKCDYILVPRIYSITKSEQVCTNFNALYDLVRNTFPDLKILNYNIDLKHHHTEKNGFIKIGKELGFSIIESLNAYNKAKEIEKNYYKNEEKKAKEELRSNKTKILLLGHPYILNDNLIGKSITNYLKKNNISIIYSYQIPKDLIEFNCSKISQKIHFTMNKEQVAAFNYFKDKVDGTIILTAFPCGPDSLSNEMIIRKRKKHPTLLLTFEDLTNNTAVITRLESFLDMLKGGIHL</sequence>
<organism evidence="2 3">
    <name type="scientific">Candidatus Onthousia excrementipullorum</name>
    <dbReference type="NCBI Taxonomy" id="2840884"/>
    <lineage>
        <taxon>Bacteria</taxon>
        <taxon>Bacillati</taxon>
        <taxon>Bacillota</taxon>
        <taxon>Bacilli</taxon>
        <taxon>Candidatus Onthousia</taxon>
    </lineage>
</organism>
<dbReference type="Gene3D" id="3.40.50.11900">
    <property type="match status" value="1"/>
</dbReference>
<evidence type="ECO:0000259" key="1">
    <source>
        <dbReference type="Pfam" id="PF09989"/>
    </source>
</evidence>
<dbReference type="AlphaFoldDB" id="A0A9D1DUV2"/>
<evidence type="ECO:0000313" key="2">
    <source>
        <dbReference type="EMBL" id="HIR59296.1"/>
    </source>
</evidence>
<dbReference type="PANTHER" id="PTHR32329:SF2">
    <property type="entry name" value="BIFUNCTIONAL PROTEIN [INCLUDES 2-HYDROXYACYL-COA DEHYDRATASE (N-TER) AND ITS ACTIVATOR DOMAIN (C_TERM)"/>
    <property type="match status" value="1"/>
</dbReference>
<dbReference type="EMBL" id="DVHC01000045">
    <property type="protein sequence ID" value="HIR59296.1"/>
    <property type="molecule type" value="Genomic_DNA"/>
</dbReference>
<name>A0A9D1DUV2_9FIRM</name>
<comment type="caution">
    <text evidence="2">The sequence shown here is derived from an EMBL/GenBank/DDBJ whole genome shotgun (WGS) entry which is preliminary data.</text>
</comment>
<dbReference type="Proteomes" id="UP000824232">
    <property type="component" value="Unassembled WGS sequence"/>
</dbReference>